<accession>A0A644YMA4</accession>
<dbReference type="Pfam" id="PF12957">
    <property type="entry name" value="DUF3846"/>
    <property type="match status" value="1"/>
</dbReference>
<evidence type="ECO:0000313" key="2">
    <source>
        <dbReference type="EMBL" id="MPM29636.1"/>
    </source>
</evidence>
<feature type="domain" description="DUF3846" evidence="1">
    <location>
        <begin position="6"/>
        <end position="100"/>
    </location>
</feature>
<comment type="caution">
    <text evidence="2">The sequence shown here is derived from an EMBL/GenBank/DDBJ whole genome shotgun (WGS) entry which is preliminary data.</text>
</comment>
<dbReference type="EMBL" id="VSSQ01005565">
    <property type="protein sequence ID" value="MPM29636.1"/>
    <property type="molecule type" value="Genomic_DNA"/>
</dbReference>
<gene>
    <name evidence="2" type="ORF">SDC9_76176</name>
</gene>
<sequence>MSEKKIKVLKIEPGQAPQVKEIQNDLASLQAEVGGLIECISFPNGCVAVCNEEGKLNGMPPNRRLGADIICGPFFICDTTRNGNFTSLGKSKIAEYSQLFADIPEFTGLEPELDPELDPGFTFMGFRF</sequence>
<dbReference type="AlphaFoldDB" id="A0A644YMA4"/>
<name>A0A644YMA4_9ZZZZ</name>
<organism evidence="2">
    <name type="scientific">bioreactor metagenome</name>
    <dbReference type="NCBI Taxonomy" id="1076179"/>
    <lineage>
        <taxon>unclassified sequences</taxon>
        <taxon>metagenomes</taxon>
        <taxon>ecological metagenomes</taxon>
    </lineage>
</organism>
<evidence type="ECO:0000259" key="1">
    <source>
        <dbReference type="Pfam" id="PF12957"/>
    </source>
</evidence>
<protein>
    <recommendedName>
        <fullName evidence="1">DUF3846 domain-containing protein</fullName>
    </recommendedName>
</protein>
<reference evidence="2" key="1">
    <citation type="submission" date="2019-08" db="EMBL/GenBank/DDBJ databases">
        <authorList>
            <person name="Kucharzyk K."/>
            <person name="Murdoch R.W."/>
            <person name="Higgins S."/>
            <person name="Loffler F."/>
        </authorList>
    </citation>
    <scope>NUCLEOTIDE SEQUENCE</scope>
</reference>
<dbReference type="InterPro" id="IPR024559">
    <property type="entry name" value="DUF3846"/>
</dbReference>
<proteinExistence type="predicted"/>